<feature type="transmembrane region" description="Helical" evidence="1">
    <location>
        <begin position="45"/>
        <end position="64"/>
    </location>
</feature>
<organism evidence="2 3">
    <name type="scientific">Spectribacter acetivorans</name>
    <dbReference type="NCBI Taxonomy" id="3075603"/>
    <lineage>
        <taxon>Bacteria</taxon>
        <taxon>Pseudomonadati</taxon>
        <taxon>Pseudomonadota</taxon>
        <taxon>Gammaproteobacteria</taxon>
        <taxon>Salinisphaerales</taxon>
        <taxon>Salinisphaeraceae</taxon>
        <taxon>Spectribacter</taxon>
    </lineage>
</organism>
<feature type="transmembrane region" description="Helical" evidence="1">
    <location>
        <begin position="126"/>
        <end position="146"/>
    </location>
</feature>
<dbReference type="EMBL" id="JAVRHY010000010">
    <property type="protein sequence ID" value="MDT0619043.1"/>
    <property type="molecule type" value="Genomic_DNA"/>
</dbReference>
<sequence>MNWRSHLLYWIAPTLVMACLVAMYFSNVDWLMSLLAPQFNRELGLLENLQNVLLAAIIGIIGWRMLNSSFPMERKFFALILAGSIFMLLEEIDYGTHYWWLLSGWDISQQPKFSLHNIDNDRYLDVFKIGGDIVMALWFVIFAWAGTRSRNVWIEFLRPSRMFTLALIAAIVVSDTAHYLEETAPPKPNYLTTSIGEFRELFTYYIWLLYLGILALHRTWPQAQQARTCSSSGISPDAEGSGAQ</sequence>
<keyword evidence="3" id="KW-1185">Reference proteome</keyword>
<reference evidence="2 3" key="1">
    <citation type="submission" date="2023-09" db="EMBL/GenBank/DDBJ databases">
        <authorList>
            <person name="Rey-Velasco X."/>
        </authorList>
    </citation>
    <scope>NUCLEOTIDE SEQUENCE [LARGE SCALE GENOMIC DNA]</scope>
    <source>
        <strain evidence="2 3">P385</strain>
    </source>
</reference>
<dbReference type="PROSITE" id="PS51257">
    <property type="entry name" value="PROKAR_LIPOPROTEIN"/>
    <property type="match status" value="1"/>
</dbReference>
<feature type="transmembrane region" description="Helical" evidence="1">
    <location>
        <begin position="201"/>
        <end position="217"/>
    </location>
</feature>
<dbReference type="RefSeq" id="WP_311659348.1">
    <property type="nucleotide sequence ID" value="NZ_JAVRHY010000010.1"/>
</dbReference>
<comment type="caution">
    <text evidence="2">The sequence shown here is derived from an EMBL/GenBank/DDBJ whole genome shotgun (WGS) entry which is preliminary data.</text>
</comment>
<feature type="transmembrane region" description="Helical" evidence="1">
    <location>
        <begin position="162"/>
        <end position="181"/>
    </location>
</feature>
<evidence type="ECO:0000313" key="3">
    <source>
        <dbReference type="Proteomes" id="UP001259982"/>
    </source>
</evidence>
<keyword evidence="1" id="KW-0812">Transmembrane</keyword>
<keyword evidence="1" id="KW-0472">Membrane</keyword>
<proteinExistence type="predicted"/>
<feature type="transmembrane region" description="Helical" evidence="1">
    <location>
        <begin position="7"/>
        <end position="25"/>
    </location>
</feature>
<protein>
    <submittedName>
        <fullName evidence="2">Uncharacterized protein</fullName>
    </submittedName>
</protein>
<gene>
    <name evidence="2" type="ORF">RM531_11210</name>
</gene>
<evidence type="ECO:0000256" key="1">
    <source>
        <dbReference type="SAM" id="Phobius"/>
    </source>
</evidence>
<evidence type="ECO:0000313" key="2">
    <source>
        <dbReference type="EMBL" id="MDT0619043.1"/>
    </source>
</evidence>
<feature type="transmembrane region" description="Helical" evidence="1">
    <location>
        <begin position="76"/>
        <end position="100"/>
    </location>
</feature>
<accession>A0ABU3B993</accession>
<keyword evidence="1" id="KW-1133">Transmembrane helix</keyword>
<dbReference type="Proteomes" id="UP001259982">
    <property type="component" value="Unassembled WGS sequence"/>
</dbReference>
<name>A0ABU3B993_9GAMM</name>